<comment type="similarity">
    <text evidence="1">Belongs to the cytochrome P450 family.</text>
</comment>
<feature type="region of interest" description="Disordered" evidence="2">
    <location>
        <begin position="17"/>
        <end position="68"/>
    </location>
</feature>
<dbReference type="EMBL" id="RWGY01000004">
    <property type="protein sequence ID" value="TVU44043.1"/>
    <property type="molecule type" value="Genomic_DNA"/>
</dbReference>
<dbReference type="Pfam" id="PF00067">
    <property type="entry name" value="p450"/>
    <property type="match status" value="1"/>
</dbReference>
<evidence type="ECO:0000313" key="4">
    <source>
        <dbReference type="Proteomes" id="UP000324897"/>
    </source>
</evidence>
<gene>
    <name evidence="3" type="ORF">EJB05_03469</name>
</gene>
<evidence type="ECO:0000313" key="3">
    <source>
        <dbReference type="EMBL" id="TVU44043.1"/>
    </source>
</evidence>
<dbReference type="GO" id="GO:0005506">
    <property type="term" value="F:iron ion binding"/>
    <property type="evidence" value="ECO:0007669"/>
    <property type="project" value="InterPro"/>
</dbReference>
<organism evidence="3 4">
    <name type="scientific">Eragrostis curvula</name>
    <name type="common">weeping love grass</name>
    <dbReference type="NCBI Taxonomy" id="38414"/>
    <lineage>
        <taxon>Eukaryota</taxon>
        <taxon>Viridiplantae</taxon>
        <taxon>Streptophyta</taxon>
        <taxon>Embryophyta</taxon>
        <taxon>Tracheophyta</taxon>
        <taxon>Spermatophyta</taxon>
        <taxon>Magnoliopsida</taxon>
        <taxon>Liliopsida</taxon>
        <taxon>Poales</taxon>
        <taxon>Poaceae</taxon>
        <taxon>PACMAD clade</taxon>
        <taxon>Chloridoideae</taxon>
        <taxon>Eragrostideae</taxon>
        <taxon>Eragrostidinae</taxon>
        <taxon>Eragrostis</taxon>
    </lineage>
</organism>
<keyword evidence="4" id="KW-1185">Reference proteome</keyword>
<dbReference type="AlphaFoldDB" id="A0A5J9W7W6"/>
<protein>
    <recommendedName>
        <fullName evidence="5">Cytochrome P450</fullName>
    </recommendedName>
</protein>
<evidence type="ECO:0008006" key="5">
    <source>
        <dbReference type="Google" id="ProtNLM"/>
    </source>
</evidence>
<dbReference type="OrthoDB" id="6764281at2759"/>
<dbReference type="PANTHER" id="PTHR47950">
    <property type="entry name" value="CYTOCHROME P450, FAMILY 76, SUBFAMILY C, POLYPEPTIDE 5-RELATED"/>
    <property type="match status" value="1"/>
</dbReference>
<feature type="compositionally biased region" description="Basic residues" evidence="2">
    <location>
        <begin position="35"/>
        <end position="44"/>
    </location>
</feature>
<name>A0A5J9W7W6_9POAL</name>
<comment type="caution">
    <text evidence="3">The sequence shown here is derived from an EMBL/GenBank/DDBJ whole genome shotgun (WGS) entry which is preliminary data.</text>
</comment>
<evidence type="ECO:0000256" key="1">
    <source>
        <dbReference type="ARBA" id="ARBA00010617"/>
    </source>
</evidence>
<reference evidence="3 4" key="1">
    <citation type="journal article" date="2019" name="Sci. Rep.">
        <title>A high-quality genome of Eragrostis curvula grass provides insights into Poaceae evolution and supports new strategies to enhance forage quality.</title>
        <authorList>
            <person name="Carballo J."/>
            <person name="Santos B.A.C.M."/>
            <person name="Zappacosta D."/>
            <person name="Garbus I."/>
            <person name="Selva J.P."/>
            <person name="Gallo C.A."/>
            <person name="Diaz A."/>
            <person name="Albertini E."/>
            <person name="Caccamo M."/>
            <person name="Echenique V."/>
        </authorList>
    </citation>
    <scope>NUCLEOTIDE SEQUENCE [LARGE SCALE GENOMIC DNA]</scope>
    <source>
        <strain evidence="4">cv. Victoria</strain>
        <tissue evidence="3">Leaf</tissue>
    </source>
</reference>
<dbReference type="GO" id="GO:0016705">
    <property type="term" value="F:oxidoreductase activity, acting on paired donors, with incorporation or reduction of molecular oxygen"/>
    <property type="evidence" value="ECO:0007669"/>
    <property type="project" value="InterPro"/>
</dbReference>
<evidence type="ECO:0000256" key="2">
    <source>
        <dbReference type="SAM" id="MobiDB-lite"/>
    </source>
</evidence>
<proteinExistence type="inferred from homology"/>
<dbReference type="Proteomes" id="UP000324897">
    <property type="component" value="Chromosome 5"/>
</dbReference>
<dbReference type="GO" id="GO:0004497">
    <property type="term" value="F:monooxygenase activity"/>
    <property type="evidence" value="ECO:0007669"/>
    <property type="project" value="InterPro"/>
</dbReference>
<dbReference type="InterPro" id="IPR036396">
    <property type="entry name" value="Cyt_P450_sf"/>
</dbReference>
<sequence length="258" mass="28274">LPLQLIGNLLARHRAWQPEPFPGPPSPAAWASHVRAPRRRPRRRGLFDSSNAAHEIHQKRNAAPPWRGGNGHLANSIIAGPPHARWRAMRRLCATELFAPARLSTLRPLREDKAAELVRHVAAKAAAGEPVTVRDPVFTAAMNMLSGALFSVDLESGPEYRELKDTIKEATILAAKPNLSDFFPAIAAADLQGLRRRMAPLIANAHRILDELSVRSRRPAAAVNARALLRGSTPRSAQRRQSAMVSSAIRGEWWAGST</sequence>
<accession>A0A5J9W7W6</accession>
<dbReference type="SUPFAM" id="SSF48264">
    <property type="entry name" value="Cytochrome P450"/>
    <property type="match status" value="1"/>
</dbReference>
<feature type="non-terminal residue" evidence="3">
    <location>
        <position position="1"/>
    </location>
</feature>
<dbReference type="PANTHER" id="PTHR47950:SF48">
    <property type="entry name" value="CYTOCHROME P450 FAMILY PROTEIN, EXPRESSED"/>
    <property type="match status" value="1"/>
</dbReference>
<dbReference type="InterPro" id="IPR001128">
    <property type="entry name" value="Cyt_P450"/>
</dbReference>
<dbReference type="GO" id="GO:0020037">
    <property type="term" value="F:heme binding"/>
    <property type="evidence" value="ECO:0007669"/>
    <property type="project" value="InterPro"/>
</dbReference>
<dbReference type="Gene3D" id="1.10.630.10">
    <property type="entry name" value="Cytochrome P450"/>
    <property type="match status" value="1"/>
</dbReference>